<comment type="caution">
    <text evidence="1">The sequence shown here is derived from an EMBL/GenBank/DDBJ whole genome shotgun (WGS) entry which is preliminary data.</text>
</comment>
<reference evidence="1" key="1">
    <citation type="submission" date="2024-02" db="EMBL/GenBank/DDBJ databases">
        <title>Metagenome Assembled Genome of Zalaria obscura JY119.</title>
        <authorList>
            <person name="Vighnesh L."/>
            <person name="Jagadeeshwari U."/>
            <person name="Venkata Ramana C."/>
            <person name="Sasikala C."/>
        </authorList>
    </citation>
    <scope>NUCLEOTIDE SEQUENCE</scope>
    <source>
        <strain evidence="1">JY119</strain>
    </source>
</reference>
<gene>
    <name evidence="1" type="primary">MSP1</name>
    <name evidence="1" type="ORF">M8818_002913</name>
</gene>
<keyword evidence="2" id="KW-1185">Reference proteome</keyword>
<dbReference type="Proteomes" id="UP001320706">
    <property type="component" value="Unassembled WGS sequence"/>
</dbReference>
<organism evidence="1 2">
    <name type="scientific">Zalaria obscura</name>
    <dbReference type="NCBI Taxonomy" id="2024903"/>
    <lineage>
        <taxon>Eukaryota</taxon>
        <taxon>Fungi</taxon>
        <taxon>Dikarya</taxon>
        <taxon>Ascomycota</taxon>
        <taxon>Pezizomycotina</taxon>
        <taxon>Dothideomycetes</taxon>
        <taxon>Dothideomycetidae</taxon>
        <taxon>Dothideales</taxon>
        <taxon>Zalariaceae</taxon>
        <taxon>Zalaria</taxon>
    </lineage>
</organism>
<dbReference type="EMBL" id="JAMKPW020000011">
    <property type="protein sequence ID" value="KAK8213609.1"/>
    <property type="molecule type" value="Genomic_DNA"/>
</dbReference>
<name>A0ACC3SHV1_9PEZI</name>
<sequence>MSADRKLLHWIPDILSFAVAPILGYFLFREILKRLDPEAGAKQEAAQKANVVSQRLSSIFSKRIEDETYDNDLAAMEKDVKRMEEMVLTPYEQTIAMEVVAPDEIAISFEDIGGLDDIIEELRESVIYPLTMPHLYSGTSSLLSAPSGVLLYGPPGCGKTMLAKALAHESGACFINLHISTLTEKWYGDSNKLVNAVFSLARKLQPSIVFIDEIDAVLGQRRSGEHEASGMVKAEFMTHWDGLTSTNSTGTPQRICILGATNRIQDIDEAILRRLPKKFPVSLPSSSQRRSIFQLTLRDTKLDPSSEKFDLDTLVRVSAGMSGSDIKEACRDAAMVPVREFIREAKRSGKGIKGVRAEDVRGLQTDDFFGRRGGVPQLRNQPEVDEWVDEDEGEERGSPQTVSESASASPAEYEDVREEVAR</sequence>
<protein>
    <submittedName>
        <fullName evidence="1">Mitochondrial dynamin GTPase Msp1</fullName>
    </submittedName>
</protein>
<evidence type="ECO:0000313" key="1">
    <source>
        <dbReference type="EMBL" id="KAK8213609.1"/>
    </source>
</evidence>
<proteinExistence type="predicted"/>
<accession>A0ACC3SHV1</accession>
<evidence type="ECO:0000313" key="2">
    <source>
        <dbReference type="Proteomes" id="UP001320706"/>
    </source>
</evidence>